<dbReference type="PANTHER" id="PTHR47966">
    <property type="entry name" value="BETA-SITE APP-CLEAVING ENZYME, ISOFORM A-RELATED"/>
    <property type="match status" value="1"/>
</dbReference>
<feature type="region of interest" description="Disordered" evidence="11">
    <location>
        <begin position="77"/>
        <end position="129"/>
    </location>
</feature>
<dbReference type="InterPro" id="IPR021109">
    <property type="entry name" value="Peptidase_aspartic_dom_sf"/>
</dbReference>
<evidence type="ECO:0000256" key="9">
    <source>
        <dbReference type="ARBA" id="ARBA00023180"/>
    </source>
</evidence>
<evidence type="ECO:0000256" key="6">
    <source>
        <dbReference type="ARBA" id="ARBA00022750"/>
    </source>
</evidence>
<keyword evidence="5 12" id="KW-0732">Signal</keyword>
<dbReference type="InterPro" id="IPR001461">
    <property type="entry name" value="Aspartic_peptidase_A1"/>
</dbReference>
<organism evidence="14 15">
    <name type="scientific">Erysiphe neolycopersici</name>
    <dbReference type="NCBI Taxonomy" id="212602"/>
    <lineage>
        <taxon>Eukaryota</taxon>
        <taxon>Fungi</taxon>
        <taxon>Dikarya</taxon>
        <taxon>Ascomycota</taxon>
        <taxon>Pezizomycotina</taxon>
        <taxon>Leotiomycetes</taxon>
        <taxon>Erysiphales</taxon>
        <taxon>Erysiphaceae</taxon>
        <taxon>Erysiphe</taxon>
    </lineage>
</organism>
<dbReference type="FunFam" id="2.40.70.10:FF:000024">
    <property type="entry name" value="Endothiapepsin"/>
    <property type="match status" value="1"/>
</dbReference>
<dbReference type="FunFam" id="2.40.70.10:FF:000026">
    <property type="entry name" value="Endothiapepsin"/>
    <property type="match status" value="1"/>
</dbReference>
<evidence type="ECO:0000256" key="7">
    <source>
        <dbReference type="ARBA" id="ARBA00022801"/>
    </source>
</evidence>
<dbReference type="EMBL" id="MCFK01002041">
    <property type="protein sequence ID" value="RKF64206.1"/>
    <property type="molecule type" value="Genomic_DNA"/>
</dbReference>
<proteinExistence type="inferred from homology"/>
<reference evidence="14 15" key="1">
    <citation type="journal article" date="2018" name="BMC Genomics">
        <title>Comparative genome analyses reveal sequence features reflecting distinct modes of host-adaptation between dicot and monocot powdery mildew.</title>
        <authorList>
            <person name="Wu Y."/>
            <person name="Ma X."/>
            <person name="Pan Z."/>
            <person name="Kale S.D."/>
            <person name="Song Y."/>
            <person name="King H."/>
            <person name="Zhang Q."/>
            <person name="Presley C."/>
            <person name="Deng X."/>
            <person name="Wei C.I."/>
            <person name="Xiao S."/>
        </authorList>
    </citation>
    <scope>NUCLEOTIDE SEQUENCE [LARGE SCALE GENOMIC DNA]</scope>
    <source>
        <strain evidence="14">UMSG2</strain>
    </source>
</reference>
<dbReference type="CDD" id="cd06097">
    <property type="entry name" value="Aspergillopepsin_like"/>
    <property type="match status" value="1"/>
</dbReference>
<evidence type="ECO:0000256" key="11">
    <source>
        <dbReference type="SAM" id="MobiDB-lite"/>
    </source>
</evidence>
<evidence type="ECO:0000313" key="15">
    <source>
        <dbReference type="Proteomes" id="UP000286134"/>
    </source>
</evidence>
<feature type="compositionally biased region" description="Polar residues" evidence="11">
    <location>
        <begin position="96"/>
        <end position="128"/>
    </location>
</feature>
<dbReference type="OrthoDB" id="2747330at2759"/>
<feature type="chain" id="PRO_5019556629" evidence="12">
    <location>
        <begin position="22"/>
        <end position="447"/>
    </location>
</feature>
<evidence type="ECO:0000256" key="3">
    <source>
        <dbReference type="ARBA" id="ARBA00022525"/>
    </source>
</evidence>
<keyword evidence="8" id="KW-0865">Zymogen</keyword>
<dbReference type="STRING" id="212602.A0A420I3H8"/>
<sequence>MHSIMHIHTLVLLAIASLSSAAPSGSHIQKRSFKVERVPNPGYMGRTPGAGTRALVKAHRKFQFDLPQGLLESMMADSSTASSLPPVEGKAAGNISKPSSTSSDSALQSGISNQAPQSSGTGKVTATPLNGDVEYLSPISIGGQMINMDFDSGSSDLWVFSTQLPAASIGNHTTYDSQKSQTFQPMQGATFKIAYGDGSGASGNVGTDTVDIGGATVTQMTVELATAVSQSFTADTGSNGLVGLALSKLNTVKPVKQKTFFESAMPSLNMPVFTADLRSNAVGAYEFGNIDQSKYNGSLNWAAIDPSNGFWQFSTQKFQVGDGQTVDAPGGTAIADTGTTLMLTSPEIVNAYYSQVRGARNDAQAGGVTFPCKSQLPDLKVDVGGNYMATIRGSDINFAPVDQAKTTCFGGVQAIQSNLQIYGDIMFKSQFVAFNLGNNSLGMAPHQ</sequence>
<keyword evidence="9" id="KW-0325">Glycoprotein</keyword>
<evidence type="ECO:0000256" key="2">
    <source>
        <dbReference type="ARBA" id="ARBA00007447"/>
    </source>
</evidence>
<dbReference type="GO" id="GO:0004190">
    <property type="term" value="F:aspartic-type endopeptidase activity"/>
    <property type="evidence" value="ECO:0007669"/>
    <property type="project" value="UniProtKB-KW"/>
</dbReference>
<dbReference type="PANTHER" id="PTHR47966:SF23">
    <property type="entry name" value="ASPARTIC ENDOPEPTIDASE, PUTATIVE (AFU_ORTHOLOGUE AFUA_2G15950)-RELATED"/>
    <property type="match status" value="1"/>
</dbReference>
<keyword evidence="15" id="KW-1185">Reference proteome</keyword>
<evidence type="ECO:0000256" key="4">
    <source>
        <dbReference type="ARBA" id="ARBA00022670"/>
    </source>
</evidence>
<evidence type="ECO:0000256" key="1">
    <source>
        <dbReference type="ARBA" id="ARBA00004613"/>
    </source>
</evidence>
<dbReference type="SUPFAM" id="SSF50630">
    <property type="entry name" value="Acid proteases"/>
    <property type="match status" value="1"/>
</dbReference>
<dbReference type="Pfam" id="PF00026">
    <property type="entry name" value="Asp"/>
    <property type="match status" value="1"/>
</dbReference>
<keyword evidence="4 10" id="KW-0645">Protease</keyword>
<evidence type="ECO:0000259" key="13">
    <source>
        <dbReference type="PROSITE" id="PS51767"/>
    </source>
</evidence>
<dbReference type="Gene3D" id="2.40.70.10">
    <property type="entry name" value="Acid Proteases"/>
    <property type="match status" value="2"/>
</dbReference>
<dbReference type="Proteomes" id="UP000286134">
    <property type="component" value="Unassembled WGS sequence"/>
</dbReference>
<evidence type="ECO:0000256" key="12">
    <source>
        <dbReference type="SAM" id="SignalP"/>
    </source>
</evidence>
<dbReference type="InterPro" id="IPR001969">
    <property type="entry name" value="Aspartic_peptidase_AS"/>
</dbReference>
<dbReference type="AlphaFoldDB" id="A0A420I3H8"/>
<evidence type="ECO:0000256" key="8">
    <source>
        <dbReference type="ARBA" id="ARBA00023145"/>
    </source>
</evidence>
<comment type="caution">
    <text evidence="14">The sequence shown here is derived from an EMBL/GenBank/DDBJ whole genome shotgun (WGS) entry which is preliminary data.</text>
</comment>
<name>A0A420I3H8_9PEZI</name>
<gene>
    <name evidence="14" type="ORF">OnM2_020085</name>
</gene>
<comment type="subcellular location">
    <subcellularLocation>
        <location evidence="1">Secreted</location>
    </subcellularLocation>
</comment>
<dbReference type="InterPro" id="IPR033121">
    <property type="entry name" value="PEPTIDASE_A1"/>
</dbReference>
<dbReference type="PROSITE" id="PS00141">
    <property type="entry name" value="ASP_PROTEASE"/>
    <property type="match status" value="2"/>
</dbReference>
<dbReference type="GO" id="GO:0006508">
    <property type="term" value="P:proteolysis"/>
    <property type="evidence" value="ECO:0007669"/>
    <property type="project" value="UniProtKB-KW"/>
</dbReference>
<keyword evidence="6 10" id="KW-0064">Aspartyl protease</keyword>
<dbReference type="PRINTS" id="PR00792">
    <property type="entry name" value="PEPSIN"/>
</dbReference>
<evidence type="ECO:0000313" key="14">
    <source>
        <dbReference type="EMBL" id="RKF64206.1"/>
    </source>
</evidence>
<feature type="signal peptide" evidence="12">
    <location>
        <begin position="1"/>
        <end position="21"/>
    </location>
</feature>
<feature type="domain" description="Peptidase A1" evidence="13">
    <location>
        <begin position="135"/>
        <end position="444"/>
    </location>
</feature>
<keyword evidence="7 10" id="KW-0378">Hydrolase</keyword>
<evidence type="ECO:0000256" key="5">
    <source>
        <dbReference type="ARBA" id="ARBA00022729"/>
    </source>
</evidence>
<comment type="similarity">
    <text evidence="2 10">Belongs to the peptidase A1 family.</text>
</comment>
<keyword evidence="3" id="KW-0964">Secreted</keyword>
<dbReference type="SMR" id="A0A420I3H8"/>
<dbReference type="PROSITE" id="PS51767">
    <property type="entry name" value="PEPTIDASE_A1"/>
    <property type="match status" value="1"/>
</dbReference>
<dbReference type="GO" id="GO:0005576">
    <property type="term" value="C:extracellular region"/>
    <property type="evidence" value="ECO:0007669"/>
    <property type="project" value="UniProtKB-SubCell"/>
</dbReference>
<evidence type="ECO:0000256" key="10">
    <source>
        <dbReference type="RuleBase" id="RU000454"/>
    </source>
</evidence>
<dbReference type="InterPro" id="IPR034163">
    <property type="entry name" value="Aspergillopepsin-like_cat_dom"/>
</dbReference>
<protein>
    <submittedName>
        <fullName evidence="14">Putative aspergillopepsin A-like aspartic endopeptidase</fullName>
    </submittedName>
</protein>
<accession>A0A420I3H8</accession>